<gene>
    <name evidence="2" type="ORF">BWI95_11255</name>
</gene>
<keyword evidence="1" id="KW-0732">Signal</keyword>
<dbReference type="RefSeq" id="WP_054804462.1">
    <property type="nucleotide sequence ID" value="NZ_CP019445.1"/>
</dbReference>
<dbReference type="KEGG" id="kco:BWI95_11255"/>
<proteinExistence type="predicted"/>
<feature type="signal peptide" evidence="1">
    <location>
        <begin position="1"/>
        <end position="18"/>
    </location>
</feature>
<keyword evidence="3" id="KW-1185">Reference proteome</keyword>
<dbReference type="AlphaFoldDB" id="A0A807LHV7"/>
<feature type="chain" id="PRO_5032909306" description="SH3 domain-containing protein" evidence="1">
    <location>
        <begin position="19"/>
        <end position="197"/>
    </location>
</feature>
<dbReference type="Proteomes" id="UP000187148">
    <property type="component" value="Chromosome"/>
</dbReference>
<organism evidence="2 3">
    <name type="scientific">Kosakonia cowanii JCM 10956 = DSM 18146</name>
    <dbReference type="NCBI Taxonomy" id="1300165"/>
    <lineage>
        <taxon>Bacteria</taxon>
        <taxon>Pseudomonadati</taxon>
        <taxon>Pseudomonadota</taxon>
        <taxon>Gammaproteobacteria</taxon>
        <taxon>Enterobacterales</taxon>
        <taxon>Enterobacteriaceae</taxon>
        <taxon>Kosakonia</taxon>
    </lineage>
</organism>
<protein>
    <recommendedName>
        <fullName evidence="4">SH3 domain-containing protein</fullName>
    </recommendedName>
</protein>
<accession>A0A807LHV7</accession>
<evidence type="ECO:0000256" key="1">
    <source>
        <dbReference type="SAM" id="SignalP"/>
    </source>
</evidence>
<reference evidence="2 3" key="1">
    <citation type="submission" date="2017-01" db="EMBL/GenBank/DDBJ databases">
        <authorList>
            <person name="Cao J.-M."/>
        </authorList>
    </citation>
    <scope>NUCLEOTIDE SEQUENCE [LARGE SCALE GENOMIC DNA]</scope>
    <source>
        <strain evidence="2 3">888-76</strain>
    </source>
</reference>
<evidence type="ECO:0000313" key="2">
    <source>
        <dbReference type="EMBL" id="APZ05578.1"/>
    </source>
</evidence>
<dbReference type="EMBL" id="CP019445">
    <property type="protein sequence ID" value="APZ05578.1"/>
    <property type="molecule type" value="Genomic_DNA"/>
</dbReference>
<sequence length="197" mass="20935">MRKSLILLTLLVSTSGMAATLHSGIYEALQLAVSPQGKISGYYSETLGVGVTRTCAFSLAGEVSAKGDATITSWSTAVLPGHLAATADGVTLTVPGGQSHDGCVNAMLPLINDGLGLSKTRDTDWQSMAQVRAERLYFYRQPEEKTRRKAFVVQDDVVGVLQAQGEWTQVEYVSDEGKSTTGWVKSEALAPLTPPAS</sequence>
<name>A0A807LHV7_9ENTR</name>
<evidence type="ECO:0000313" key="3">
    <source>
        <dbReference type="Proteomes" id="UP000187148"/>
    </source>
</evidence>
<evidence type="ECO:0008006" key="4">
    <source>
        <dbReference type="Google" id="ProtNLM"/>
    </source>
</evidence>